<dbReference type="GO" id="GO:0016887">
    <property type="term" value="F:ATP hydrolysis activity"/>
    <property type="evidence" value="ECO:0007669"/>
    <property type="project" value="UniProtKB-UniRule"/>
</dbReference>
<dbReference type="SMART" id="SM00382">
    <property type="entry name" value="AAA"/>
    <property type="match status" value="1"/>
</dbReference>
<dbReference type="Pfam" id="PF01434">
    <property type="entry name" value="Peptidase_M41"/>
    <property type="match status" value="1"/>
</dbReference>
<dbReference type="GO" id="GO:0005524">
    <property type="term" value="F:ATP binding"/>
    <property type="evidence" value="ECO:0007669"/>
    <property type="project" value="UniProtKB-UniRule"/>
</dbReference>
<dbReference type="InterPro" id="IPR005936">
    <property type="entry name" value="FtsH"/>
</dbReference>
<dbReference type="GO" id="GO:0006508">
    <property type="term" value="P:proteolysis"/>
    <property type="evidence" value="ECO:0007669"/>
    <property type="project" value="UniProtKB-KW"/>
</dbReference>
<evidence type="ECO:0000256" key="8">
    <source>
        <dbReference type="ARBA" id="ARBA00022833"/>
    </source>
</evidence>
<dbReference type="InterPro" id="IPR041569">
    <property type="entry name" value="AAA_lid_3"/>
</dbReference>
<dbReference type="GO" id="GO:0005886">
    <property type="term" value="C:plasma membrane"/>
    <property type="evidence" value="ECO:0007669"/>
    <property type="project" value="UniProtKB-SubCell"/>
</dbReference>
<comment type="caution">
    <text evidence="14">Lacks conserved residue(s) required for the propagation of feature annotation.</text>
</comment>
<dbReference type="SUPFAM" id="SSF140990">
    <property type="entry name" value="FtsH protease domain-like"/>
    <property type="match status" value="1"/>
</dbReference>
<dbReference type="CDD" id="cd19501">
    <property type="entry name" value="RecA-like_FtsH"/>
    <property type="match status" value="1"/>
</dbReference>
<keyword evidence="10 14" id="KW-1133">Transmembrane helix</keyword>
<comment type="cofactor">
    <cofactor evidence="14">
        <name>Zn(2+)</name>
        <dbReference type="ChEBI" id="CHEBI:29105"/>
    </cofactor>
    <text evidence="14">Binds 1 zinc ion per subunit.</text>
</comment>
<keyword evidence="12 14" id="KW-0472">Membrane</keyword>
<dbReference type="FunFam" id="3.40.50.300:FF:000001">
    <property type="entry name" value="ATP-dependent zinc metalloprotease FtsH"/>
    <property type="match status" value="1"/>
</dbReference>
<comment type="function">
    <text evidence="14">Acts as a processive, ATP-dependent zinc metallopeptidase for both cytoplasmic and membrane proteins. Plays a role in the quality control of integral membrane proteins.</text>
</comment>
<dbReference type="Gene3D" id="1.10.8.60">
    <property type="match status" value="1"/>
</dbReference>
<comment type="similarity">
    <text evidence="13 14">In the central section; belongs to the AAA ATPase family.</text>
</comment>
<dbReference type="GO" id="GO:0030163">
    <property type="term" value="P:protein catabolic process"/>
    <property type="evidence" value="ECO:0007669"/>
    <property type="project" value="UniProtKB-UniRule"/>
</dbReference>
<dbReference type="InterPro" id="IPR003593">
    <property type="entry name" value="AAA+_ATPase"/>
</dbReference>
<feature type="transmembrane region" description="Helical" evidence="14">
    <location>
        <begin position="30"/>
        <end position="47"/>
    </location>
</feature>
<feature type="transmembrane region" description="Helical" evidence="14">
    <location>
        <begin position="122"/>
        <end position="143"/>
    </location>
</feature>
<dbReference type="GO" id="GO:0004176">
    <property type="term" value="F:ATP-dependent peptidase activity"/>
    <property type="evidence" value="ECO:0007669"/>
    <property type="project" value="InterPro"/>
</dbReference>
<evidence type="ECO:0000256" key="2">
    <source>
        <dbReference type="ARBA" id="ARBA00010044"/>
    </source>
</evidence>
<dbReference type="PANTHER" id="PTHR43655">
    <property type="entry name" value="ATP-DEPENDENT PROTEASE"/>
    <property type="match status" value="1"/>
</dbReference>
<comment type="similarity">
    <text evidence="2 14">In the C-terminal section; belongs to the peptidase M41 family.</text>
</comment>
<dbReference type="InterPro" id="IPR003960">
    <property type="entry name" value="ATPase_AAA_CS"/>
</dbReference>
<dbReference type="InterPro" id="IPR000642">
    <property type="entry name" value="Peptidase_M41"/>
</dbReference>
<dbReference type="Gene3D" id="1.20.58.760">
    <property type="entry name" value="Peptidase M41"/>
    <property type="match status" value="1"/>
</dbReference>
<dbReference type="Pfam" id="PF17862">
    <property type="entry name" value="AAA_lid_3"/>
    <property type="match status" value="1"/>
</dbReference>
<dbReference type="EC" id="3.4.24.-" evidence="14"/>
<organism evidence="18">
    <name type="scientific">Aerophobetes bacterium</name>
    <dbReference type="NCBI Taxonomy" id="2030807"/>
    <lineage>
        <taxon>Bacteria</taxon>
        <taxon>Candidatus Aerophobota</taxon>
    </lineage>
</organism>
<comment type="subcellular location">
    <subcellularLocation>
        <location evidence="14">Cell membrane</location>
        <topology evidence="14">Multi-pass membrane protein</topology>
        <orientation evidence="14">Cytoplasmic side</orientation>
    </subcellularLocation>
    <subcellularLocation>
        <location evidence="1">Membrane</location>
    </subcellularLocation>
</comment>
<dbReference type="HAMAP" id="MF_01458">
    <property type="entry name" value="FtsH"/>
    <property type="match status" value="1"/>
</dbReference>
<dbReference type="InterPro" id="IPR050928">
    <property type="entry name" value="ATP-dep_Zn_Metalloprotease"/>
</dbReference>
<dbReference type="InterPro" id="IPR027417">
    <property type="entry name" value="P-loop_NTPase"/>
</dbReference>
<evidence type="ECO:0000256" key="4">
    <source>
        <dbReference type="ARBA" id="ARBA00022692"/>
    </source>
</evidence>
<gene>
    <name evidence="14" type="primary">ftsH</name>
    <name evidence="18" type="ORF">ENG47_07305</name>
</gene>
<dbReference type="GO" id="GO:0008270">
    <property type="term" value="F:zinc ion binding"/>
    <property type="evidence" value="ECO:0007669"/>
    <property type="project" value="UniProtKB-UniRule"/>
</dbReference>
<keyword evidence="8 14" id="KW-0862">Zinc</keyword>
<dbReference type="InterPro" id="IPR003959">
    <property type="entry name" value="ATPase_AAA_core"/>
</dbReference>
<comment type="caution">
    <text evidence="18">The sequence shown here is derived from an EMBL/GenBank/DDBJ whole genome shotgun (WGS) entry which is preliminary data.</text>
</comment>
<dbReference type="Proteomes" id="UP000885660">
    <property type="component" value="Unassembled WGS sequence"/>
</dbReference>
<dbReference type="FunFam" id="1.20.58.760:FF:000001">
    <property type="entry name" value="ATP-dependent zinc metalloprotease FtsH"/>
    <property type="match status" value="1"/>
</dbReference>
<keyword evidence="4 14" id="KW-0812">Transmembrane</keyword>
<keyword evidence="5 14" id="KW-0479">Metal-binding</keyword>
<evidence type="ECO:0000256" key="14">
    <source>
        <dbReference type="HAMAP-Rule" id="MF_01458"/>
    </source>
</evidence>
<keyword evidence="7 14" id="KW-0378">Hydrolase</keyword>
<protein>
    <recommendedName>
        <fullName evidence="14">ATP-dependent zinc metalloprotease FtsH</fullName>
        <ecNumber evidence="14">3.4.24.-</ecNumber>
    </recommendedName>
</protein>
<keyword evidence="14" id="KW-1003">Cell membrane</keyword>
<evidence type="ECO:0000256" key="11">
    <source>
        <dbReference type="ARBA" id="ARBA00023049"/>
    </source>
</evidence>
<dbReference type="InterPro" id="IPR011546">
    <property type="entry name" value="Pept_M41_FtsH_extracell"/>
</dbReference>
<dbReference type="PROSITE" id="PS00674">
    <property type="entry name" value="AAA"/>
    <property type="match status" value="1"/>
</dbReference>
<feature type="binding site" evidence="14">
    <location>
        <position position="514"/>
    </location>
    <ligand>
        <name>Zn(2+)</name>
        <dbReference type="ChEBI" id="CHEBI:29105"/>
        <note>catalytic</note>
    </ligand>
</feature>
<feature type="binding site" evidence="14">
    <location>
        <position position="441"/>
    </location>
    <ligand>
        <name>Zn(2+)</name>
        <dbReference type="ChEBI" id="CHEBI:29105"/>
        <note>catalytic</note>
    </ligand>
</feature>
<evidence type="ECO:0000256" key="12">
    <source>
        <dbReference type="ARBA" id="ARBA00023136"/>
    </source>
</evidence>
<reference evidence="18" key="1">
    <citation type="journal article" date="2020" name="mSystems">
        <title>Genome- and Community-Level Interaction Insights into Carbon Utilization and Element Cycling Functions of Hydrothermarchaeota in Hydrothermal Sediment.</title>
        <authorList>
            <person name="Zhou Z."/>
            <person name="Liu Y."/>
            <person name="Xu W."/>
            <person name="Pan J."/>
            <person name="Luo Z.H."/>
            <person name="Li M."/>
        </authorList>
    </citation>
    <scope>NUCLEOTIDE SEQUENCE [LARGE SCALE GENOMIC DNA]</scope>
    <source>
        <strain evidence="18">HyVt-219</strain>
    </source>
</reference>
<feature type="compositionally biased region" description="Basic and acidic residues" evidence="16">
    <location>
        <begin position="625"/>
        <end position="648"/>
    </location>
</feature>
<dbReference type="AlphaFoldDB" id="A0A7V0N2Q7"/>
<comment type="similarity">
    <text evidence="15">Belongs to the AAA ATPase family.</text>
</comment>
<keyword evidence="9 14" id="KW-0067">ATP-binding</keyword>
<dbReference type="Gene3D" id="3.30.720.210">
    <property type="match status" value="1"/>
</dbReference>
<dbReference type="SUPFAM" id="SSF52540">
    <property type="entry name" value="P-loop containing nucleoside triphosphate hydrolases"/>
    <property type="match status" value="1"/>
</dbReference>
<dbReference type="InterPro" id="IPR037219">
    <property type="entry name" value="Peptidase_M41-like"/>
</dbReference>
<evidence type="ECO:0000256" key="5">
    <source>
        <dbReference type="ARBA" id="ARBA00022723"/>
    </source>
</evidence>
<dbReference type="PANTHER" id="PTHR43655:SF2">
    <property type="entry name" value="AFG3 LIKE MATRIX AAA PEPTIDASE SUBUNIT 2, ISOFORM A"/>
    <property type="match status" value="1"/>
</dbReference>
<sequence>MNKREKNNKGQLPPEPSFGNKFGNKFGRNIFWLLIVFIIAISMFNFIKLEPGKQEQQITYTQFLRMVENGQISKVDIKGKSIKGKVNNRTWVVTYAPNDPQLINILRRNKVEIQAFPETPGWWVNLLGGILPIIIFIGIWIWIFRQMRVTGNKTLSFGKSRAKIASKEKIRVTFEDVAGAEEAKEELKEIIEFLKNPQKFQRMGAKIPKGVLLVGPPGCGKTLLARAVAGEAGVPFFSISGSDFVEMFVGVGAARVRDLFDQARKNAPCIIFIDELDAVGRQRFAGIGGGHDEKEQTLNQLLVELDGFSPREGIIVMGATNRPDVLDAALLRAGRFDRRITINAPDIREREKILQLHMRNKPFDIDVDVKVLARRTPGFVGSDLENLVNEASLLAARKNKERIGMADLEEAIERVVAGPEKKSRVIREKEKKIIAYHESGHALVGNILPNADPVHKVSIIPRGSAALGYTLQLPLEDRYLATRSELMDKLCVLLAGRASEKLIFNEVSTGAQNDLTRATHIVRKMVCEYGMSDKLGPVALGTGAEEVFLGRDLLKERNYSEELAYEVDKEISRIVQKAYERAYRILKENKDKLVQLAKELEAKEVLEEDDIKRILGDKVTPEIEKEKEEKYKSEGTGKREKRRVEHVVSDSVLKGDTAD</sequence>
<dbReference type="EMBL" id="DRBC01000443">
    <property type="protein sequence ID" value="HDN85541.1"/>
    <property type="molecule type" value="Genomic_DNA"/>
</dbReference>
<keyword evidence="6 14" id="KW-0547">Nucleotide-binding</keyword>
<evidence type="ECO:0000256" key="15">
    <source>
        <dbReference type="RuleBase" id="RU003651"/>
    </source>
</evidence>
<evidence type="ECO:0000259" key="17">
    <source>
        <dbReference type="SMART" id="SM00382"/>
    </source>
</evidence>
<evidence type="ECO:0000256" key="6">
    <source>
        <dbReference type="ARBA" id="ARBA00022741"/>
    </source>
</evidence>
<feature type="binding site" evidence="14">
    <location>
        <position position="437"/>
    </location>
    <ligand>
        <name>Zn(2+)</name>
        <dbReference type="ChEBI" id="CHEBI:29105"/>
        <note>catalytic</note>
    </ligand>
</feature>
<dbReference type="FunFam" id="1.10.8.60:FF:000001">
    <property type="entry name" value="ATP-dependent zinc metalloprotease FtsH"/>
    <property type="match status" value="1"/>
</dbReference>
<evidence type="ECO:0000256" key="10">
    <source>
        <dbReference type="ARBA" id="ARBA00022989"/>
    </source>
</evidence>
<proteinExistence type="inferred from homology"/>
<keyword evidence="11 14" id="KW-0482">Metalloprotease</keyword>
<name>A0A7V0N2Q7_UNCAE</name>
<evidence type="ECO:0000313" key="18">
    <source>
        <dbReference type="EMBL" id="HDN85541.1"/>
    </source>
</evidence>
<evidence type="ECO:0000256" key="3">
    <source>
        <dbReference type="ARBA" id="ARBA00022670"/>
    </source>
</evidence>
<feature type="domain" description="AAA+ ATPase" evidence="17">
    <location>
        <begin position="207"/>
        <end position="346"/>
    </location>
</feature>
<comment type="subunit">
    <text evidence="14">Homohexamer.</text>
</comment>
<evidence type="ECO:0000256" key="16">
    <source>
        <dbReference type="SAM" id="MobiDB-lite"/>
    </source>
</evidence>
<feature type="active site" evidence="14">
    <location>
        <position position="438"/>
    </location>
</feature>
<evidence type="ECO:0000256" key="13">
    <source>
        <dbReference type="ARBA" id="ARBA00061570"/>
    </source>
</evidence>
<keyword evidence="3 14" id="KW-0645">Protease</keyword>
<dbReference type="Pfam" id="PF00004">
    <property type="entry name" value="AAA"/>
    <property type="match status" value="1"/>
</dbReference>
<evidence type="ECO:0000256" key="1">
    <source>
        <dbReference type="ARBA" id="ARBA00004370"/>
    </source>
</evidence>
<accession>A0A7V0N2Q7</accession>
<dbReference type="GO" id="GO:0004222">
    <property type="term" value="F:metalloendopeptidase activity"/>
    <property type="evidence" value="ECO:0007669"/>
    <property type="project" value="InterPro"/>
</dbReference>
<feature type="region of interest" description="Disordered" evidence="16">
    <location>
        <begin position="625"/>
        <end position="659"/>
    </location>
</feature>
<dbReference type="Gene3D" id="3.40.50.300">
    <property type="entry name" value="P-loop containing nucleotide triphosphate hydrolases"/>
    <property type="match status" value="1"/>
</dbReference>
<dbReference type="NCBIfam" id="TIGR01241">
    <property type="entry name" value="FtsH_fam"/>
    <property type="match status" value="1"/>
</dbReference>
<evidence type="ECO:0000256" key="9">
    <source>
        <dbReference type="ARBA" id="ARBA00022840"/>
    </source>
</evidence>
<evidence type="ECO:0000256" key="7">
    <source>
        <dbReference type="ARBA" id="ARBA00022801"/>
    </source>
</evidence>
<dbReference type="Pfam" id="PF06480">
    <property type="entry name" value="FtsH_ext"/>
    <property type="match status" value="1"/>
</dbReference>